<dbReference type="GO" id="GO:0005829">
    <property type="term" value="C:cytosol"/>
    <property type="evidence" value="ECO:0007669"/>
    <property type="project" value="TreeGrafter"/>
</dbReference>
<protein>
    <recommendedName>
        <fullName evidence="12">DNA 3'-5' helicase</fullName>
        <ecNumber evidence="12">5.6.2.4</ecNumber>
    </recommendedName>
    <alternativeName>
        <fullName evidence="13">DNA 3'-5' helicase II</fullName>
    </alternativeName>
</protein>
<evidence type="ECO:0000256" key="13">
    <source>
        <dbReference type="ARBA" id="ARBA00034923"/>
    </source>
</evidence>
<evidence type="ECO:0000256" key="11">
    <source>
        <dbReference type="ARBA" id="ARBA00034617"/>
    </source>
</evidence>
<dbReference type="InterPro" id="IPR014016">
    <property type="entry name" value="UvrD-like_ATP-bd"/>
</dbReference>
<dbReference type="EMBL" id="FNRF01000004">
    <property type="protein sequence ID" value="SEA70153.1"/>
    <property type="molecule type" value="Genomic_DNA"/>
</dbReference>
<evidence type="ECO:0000256" key="12">
    <source>
        <dbReference type="ARBA" id="ARBA00034808"/>
    </source>
</evidence>
<keyword evidence="7 15" id="KW-0067">ATP-binding</keyword>
<evidence type="ECO:0000256" key="6">
    <source>
        <dbReference type="ARBA" id="ARBA00022839"/>
    </source>
</evidence>
<accession>A0A1H4DBI4</accession>
<dbReference type="Pfam" id="PF00580">
    <property type="entry name" value="UvrD-helicase"/>
    <property type="match status" value="1"/>
</dbReference>
<proteinExistence type="predicted"/>
<dbReference type="GO" id="GO:0043138">
    <property type="term" value="F:3'-5' DNA helicase activity"/>
    <property type="evidence" value="ECO:0007669"/>
    <property type="project" value="UniProtKB-EC"/>
</dbReference>
<dbReference type="GO" id="GO:0003677">
    <property type="term" value="F:DNA binding"/>
    <property type="evidence" value="ECO:0007669"/>
    <property type="project" value="UniProtKB-KW"/>
</dbReference>
<dbReference type="PROSITE" id="PS51217">
    <property type="entry name" value="UVRD_HELICASE_CTER"/>
    <property type="match status" value="1"/>
</dbReference>
<keyword evidence="10" id="KW-0413">Isomerase</keyword>
<evidence type="ECO:0000256" key="8">
    <source>
        <dbReference type="ARBA" id="ARBA00023125"/>
    </source>
</evidence>
<dbReference type="InterPro" id="IPR011604">
    <property type="entry name" value="PDDEXK-like_dom_sf"/>
</dbReference>
<dbReference type="Gene3D" id="3.40.50.300">
    <property type="entry name" value="P-loop containing nucleotide triphosphate hydrolases"/>
    <property type="match status" value="4"/>
</dbReference>
<keyword evidence="5 15" id="KW-0347">Helicase</keyword>
<evidence type="ECO:0000256" key="3">
    <source>
        <dbReference type="ARBA" id="ARBA00022763"/>
    </source>
</evidence>
<feature type="binding site" evidence="15">
    <location>
        <begin position="9"/>
        <end position="16"/>
    </location>
    <ligand>
        <name>ATP</name>
        <dbReference type="ChEBI" id="CHEBI:30616"/>
    </ligand>
</feature>
<feature type="domain" description="UvrD-like helicase ATP-binding" evidence="16">
    <location>
        <begin position="1"/>
        <end position="420"/>
    </location>
</feature>
<dbReference type="InterPro" id="IPR014017">
    <property type="entry name" value="DNA_helicase_UvrD-like_C"/>
</dbReference>
<reference evidence="18 19" key="1">
    <citation type="submission" date="2016-10" db="EMBL/GenBank/DDBJ databases">
        <authorList>
            <person name="de Groot N.N."/>
        </authorList>
    </citation>
    <scope>NUCLEOTIDE SEQUENCE [LARGE SCALE GENOMIC DNA]</scope>
    <source>
        <strain evidence="18 19">D31d</strain>
    </source>
</reference>
<dbReference type="GO" id="GO:0000725">
    <property type="term" value="P:recombinational repair"/>
    <property type="evidence" value="ECO:0007669"/>
    <property type="project" value="TreeGrafter"/>
</dbReference>
<evidence type="ECO:0000256" key="1">
    <source>
        <dbReference type="ARBA" id="ARBA00022722"/>
    </source>
</evidence>
<keyword evidence="3" id="KW-0227">DNA damage</keyword>
<dbReference type="GO" id="GO:0004527">
    <property type="term" value="F:exonuclease activity"/>
    <property type="evidence" value="ECO:0007669"/>
    <property type="project" value="UniProtKB-KW"/>
</dbReference>
<evidence type="ECO:0000259" key="16">
    <source>
        <dbReference type="PROSITE" id="PS51198"/>
    </source>
</evidence>
<evidence type="ECO:0000256" key="9">
    <source>
        <dbReference type="ARBA" id="ARBA00023204"/>
    </source>
</evidence>
<dbReference type="PANTHER" id="PTHR11070:SF2">
    <property type="entry name" value="ATP-DEPENDENT DNA HELICASE SRS2"/>
    <property type="match status" value="1"/>
</dbReference>
<gene>
    <name evidence="18" type="ORF">SAMN05216462_2232</name>
</gene>
<evidence type="ECO:0000313" key="18">
    <source>
        <dbReference type="EMBL" id="SEA70153.1"/>
    </source>
</evidence>
<dbReference type="InterPro" id="IPR027417">
    <property type="entry name" value="P-loop_NTPase"/>
</dbReference>
<evidence type="ECO:0000256" key="5">
    <source>
        <dbReference type="ARBA" id="ARBA00022806"/>
    </source>
</evidence>
<evidence type="ECO:0000256" key="7">
    <source>
        <dbReference type="ARBA" id="ARBA00022840"/>
    </source>
</evidence>
<dbReference type="Proteomes" id="UP000182257">
    <property type="component" value="Unassembled WGS sequence"/>
</dbReference>
<dbReference type="GO" id="GO:0005524">
    <property type="term" value="F:ATP binding"/>
    <property type="evidence" value="ECO:0007669"/>
    <property type="project" value="UniProtKB-UniRule"/>
</dbReference>
<feature type="domain" description="UvrD-like helicase C-terminal" evidence="17">
    <location>
        <begin position="429"/>
        <end position="713"/>
    </location>
</feature>
<keyword evidence="9" id="KW-0234">DNA repair</keyword>
<comment type="catalytic activity">
    <reaction evidence="11">
        <text>Couples ATP hydrolysis with the unwinding of duplex DNA by translocating in the 3'-5' direction.</text>
        <dbReference type="EC" id="5.6.2.4"/>
    </reaction>
</comment>
<dbReference type="AlphaFoldDB" id="A0A1H4DBI4"/>
<evidence type="ECO:0000256" key="2">
    <source>
        <dbReference type="ARBA" id="ARBA00022741"/>
    </source>
</evidence>
<name>A0A1H4DBI4_XYLRU</name>
<keyword evidence="1" id="KW-0540">Nuclease</keyword>
<keyword evidence="2 15" id="KW-0547">Nucleotide-binding</keyword>
<evidence type="ECO:0000313" key="19">
    <source>
        <dbReference type="Proteomes" id="UP000182257"/>
    </source>
</evidence>
<dbReference type="SUPFAM" id="SSF52540">
    <property type="entry name" value="P-loop containing nucleoside triphosphate hydrolases"/>
    <property type="match status" value="1"/>
</dbReference>
<dbReference type="Gene3D" id="3.90.320.10">
    <property type="match status" value="1"/>
</dbReference>
<evidence type="ECO:0000256" key="10">
    <source>
        <dbReference type="ARBA" id="ARBA00023235"/>
    </source>
</evidence>
<keyword evidence="4 15" id="KW-0378">Hydrolase</keyword>
<evidence type="ECO:0000256" key="15">
    <source>
        <dbReference type="PROSITE-ProRule" id="PRU00560"/>
    </source>
</evidence>
<dbReference type="PANTHER" id="PTHR11070">
    <property type="entry name" value="UVRD / RECB / PCRA DNA HELICASE FAMILY MEMBER"/>
    <property type="match status" value="1"/>
</dbReference>
<comment type="catalytic activity">
    <reaction evidence="14">
        <text>ATP + H2O = ADP + phosphate + H(+)</text>
        <dbReference type="Rhea" id="RHEA:13065"/>
        <dbReference type="ChEBI" id="CHEBI:15377"/>
        <dbReference type="ChEBI" id="CHEBI:15378"/>
        <dbReference type="ChEBI" id="CHEBI:30616"/>
        <dbReference type="ChEBI" id="CHEBI:43474"/>
        <dbReference type="ChEBI" id="CHEBI:456216"/>
        <dbReference type="EC" id="5.6.2.4"/>
    </reaction>
</comment>
<evidence type="ECO:0000256" key="14">
    <source>
        <dbReference type="ARBA" id="ARBA00048988"/>
    </source>
</evidence>
<dbReference type="OrthoDB" id="9810135at2"/>
<keyword evidence="6 18" id="KW-0269">Exonuclease</keyword>
<dbReference type="SUPFAM" id="SSF52980">
    <property type="entry name" value="Restriction endonuclease-like"/>
    <property type="match status" value="1"/>
</dbReference>
<dbReference type="InterPro" id="IPR011335">
    <property type="entry name" value="Restrct_endonuc-II-like"/>
</dbReference>
<dbReference type="PROSITE" id="PS51198">
    <property type="entry name" value="UVRD_HELICASE_ATP_BIND"/>
    <property type="match status" value="1"/>
</dbReference>
<organism evidence="18 19">
    <name type="scientific">Xylanibacter ruminicola</name>
    <name type="common">Prevotella ruminicola</name>
    <dbReference type="NCBI Taxonomy" id="839"/>
    <lineage>
        <taxon>Bacteria</taxon>
        <taxon>Pseudomonadati</taxon>
        <taxon>Bacteroidota</taxon>
        <taxon>Bacteroidia</taxon>
        <taxon>Bacteroidales</taxon>
        <taxon>Prevotellaceae</taxon>
        <taxon>Xylanibacter</taxon>
    </lineage>
</organism>
<evidence type="ECO:0000256" key="4">
    <source>
        <dbReference type="ARBA" id="ARBA00022801"/>
    </source>
</evidence>
<dbReference type="EC" id="5.6.2.4" evidence="12"/>
<dbReference type="RefSeq" id="WP_074761603.1">
    <property type="nucleotide sequence ID" value="NZ_FNRF01000004.1"/>
</dbReference>
<dbReference type="InterPro" id="IPR000212">
    <property type="entry name" value="DNA_helicase_UvrD/REP"/>
</dbReference>
<sequence length="1090" mass="124351">MKNIQYINAGAGSGKTTKLTQILSEQLSNTDNRIKPSEVILTTFTELAASEFREKSRHQLFKDGHPDIAAELDSATIGTVHAVALNFIQRYWYLIGVSPDMKVMSEDDLQVYISESLGHYVTSEHIQFFNSYRAYFDIKDAQSKADYDFWKEHLLTIIEKANNYAVDIERSKTDSCAVVERIFSSKTLLNNELLNAFVVLFLSESESYSDSVKKSIRTLLDGLKAKKCTYAIISSLYKELTSEDKYIGKTNRNNLKQSFCQYDALVDNLKDVQMSSGGDNTPGGMMKQMITILFDIAKEWKDDFNAFKAQRHIIDYNDMERLFLKLLSIPQVVNEIKGTYKLMMVDEFQDSSPVQLEIFKLLSDLMQKSYWVGDPKQSIYGFRGADVELVNELTQQFLDKKGDPQLNLTHDNLPNSWRTREPLVKLTNDSFTRAFEGVISKENVELDAARKEVPEFSSSLYHWNCYVPSKGAQYSFHDKVADRIALLMTNRPTVLDKDTQKVRPLQYGNMAILCRRHSECKNFAEALIKKGIPVSYVNNDILQQIEVQLVFTLLKFMVNSSNKHVRADLLHLLEDKPTQVILQSRLDYIMSLKANDEDTAKDLWLDDGNPLIQKLRAFEQTVRNLSVSDLLESIIYGLCLPQVVAKWGDADNRRQNLQSLCSLAKKYDEHCLQMGIGASVGGLLTYLSYAEIDTKIDNAANAVKVLTYHGSKGLEWYYVILSSLEDDSLEEKEFMRKDFWGVRELRHPEPNEQYAYVVQFLPRINSTPKTNLPQPIIDKCKELSTFKPLLDKERNELRHLLYVGVTRARDYLTTLSKQTSKDKLPILSWIKNTGISDGVLTGNAANLWQYEALKPVYEDITNCQEATIPEATEYKHYQYPDNPILCQEPKYLSPSKLPEIAFAQENIQILADLDCRIDPFKPDGVNEAAAGTCIHNIFAVYDPALSHEENVQKATRIRNGNMMYEVIPDIEKVVISIEQLYAWLENTYGAPYAIKHEVPFTQPLPGQIVRGEIDLLWYLNAQECILVDFKNYPGKKAIITTPGESNRHYAGKYASQLKAYHDVLVSAGVTVRDTLIYYSVMGCVVKLKMN</sequence>
<keyword evidence="8" id="KW-0238">DNA-binding</keyword>
<evidence type="ECO:0000259" key="17">
    <source>
        <dbReference type="PROSITE" id="PS51217"/>
    </source>
</evidence>
<dbReference type="Pfam" id="PF13361">
    <property type="entry name" value="UvrD_C"/>
    <property type="match status" value="1"/>
</dbReference>